<dbReference type="Proteomes" id="UP000001062">
    <property type="component" value="Chromosome"/>
</dbReference>
<gene>
    <name evidence="1" type="ordered locus">Marme_0611</name>
</gene>
<keyword evidence="2" id="KW-1185">Reference proteome</keyword>
<name>F2K155_MARM1</name>
<organism evidence="1 2">
    <name type="scientific">Marinomonas mediterranea (strain ATCC 700492 / JCM 21426 / NBRC 103028 / MMB-1)</name>
    <dbReference type="NCBI Taxonomy" id="717774"/>
    <lineage>
        <taxon>Bacteria</taxon>
        <taxon>Pseudomonadati</taxon>
        <taxon>Pseudomonadota</taxon>
        <taxon>Gammaproteobacteria</taxon>
        <taxon>Oceanospirillales</taxon>
        <taxon>Oceanospirillaceae</taxon>
        <taxon>Marinomonas</taxon>
    </lineage>
</organism>
<dbReference type="PATRIC" id="fig|717774.3.peg.631"/>
<evidence type="ECO:0000313" key="2">
    <source>
        <dbReference type="Proteomes" id="UP000001062"/>
    </source>
</evidence>
<dbReference type="RefSeq" id="WP_013659810.1">
    <property type="nucleotide sequence ID" value="NC_015276.1"/>
</dbReference>
<reference evidence="1 2" key="1">
    <citation type="journal article" date="2012" name="Stand. Genomic Sci.">
        <title>Complete genome sequence of the melanogenic marine bacterium Marinomonas mediterranea type strain (MMB-1(T)).</title>
        <authorList>
            <person name="Lucas-Elio P."/>
            <person name="Goodwin L."/>
            <person name="Woyke T."/>
            <person name="Pitluck S."/>
            <person name="Nolan M."/>
            <person name="Kyrpides N.C."/>
            <person name="Detter J.C."/>
            <person name="Copeland A."/>
            <person name="Teshima H."/>
            <person name="Bruce D."/>
            <person name="Detter C."/>
            <person name="Tapia R."/>
            <person name="Han S."/>
            <person name="Land M.L."/>
            <person name="Ivanova N."/>
            <person name="Mikhailova N."/>
            <person name="Johnston A.W."/>
            <person name="Sanchez-Amat A."/>
        </authorList>
    </citation>
    <scope>NUCLEOTIDE SEQUENCE [LARGE SCALE GENOMIC DNA]</scope>
    <source>
        <strain evidence="2">ATCC 700492 / JCM 21426 / NBRC 103028 / MMB-1</strain>
    </source>
</reference>
<evidence type="ECO:0000313" key="1">
    <source>
        <dbReference type="EMBL" id="ADZ89905.1"/>
    </source>
</evidence>
<dbReference type="InterPro" id="IPR003329">
    <property type="entry name" value="Cytidylyl_trans"/>
</dbReference>
<dbReference type="SUPFAM" id="SSF53448">
    <property type="entry name" value="Nucleotide-diphospho-sugar transferases"/>
    <property type="match status" value="1"/>
</dbReference>
<dbReference type="CDD" id="cd02513">
    <property type="entry name" value="CMP-NeuAc_Synthase"/>
    <property type="match status" value="1"/>
</dbReference>
<dbReference type="HOGENOM" id="CLU_042930_1_1_6"/>
<dbReference type="GO" id="GO:0008781">
    <property type="term" value="F:N-acylneuraminate cytidylyltransferase activity"/>
    <property type="evidence" value="ECO:0007669"/>
    <property type="project" value="UniProtKB-EC"/>
</dbReference>
<dbReference type="eggNOG" id="COG1083">
    <property type="taxonomic scope" value="Bacteria"/>
</dbReference>
<dbReference type="AlphaFoldDB" id="F2K155"/>
<dbReference type="Gene3D" id="3.90.550.10">
    <property type="entry name" value="Spore Coat Polysaccharide Biosynthesis Protein SpsA, Chain A"/>
    <property type="match status" value="1"/>
</dbReference>
<sequence length="231" mass="25451">MKNLVIIPARGGSKGIPRKNVRIIAGKPLIKWSIEHALDSGADRVLVSTDDDEIAEVALKSGAEVPFLRPSNISGDLATTESALIHALEWLEENENYVPDNVILLQATSPIRKKGAIDEAVSQMLEEGGDSLLSVSSFEHFLWRDKKLPIASYDFKSRPRRQDLDPDQLSFVENGSIYVTKLNVLMANKNRLGGKICLYVMDDVSKYEIDTQLDWVICESILTAVGSGGLV</sequence>
<dbReference type="KEGG" id="mme:Marme_0611"/>
<dbReference type="STRING" id="717774.Marme_0611"/>
<dbReference type="InterPro" id="IPR050793">
    <property type="entry name" value="CMP-NeuNAc_synthase"/>
</dbReference>
<protein>
    <submittedName>
        <fullName evidence="1">N-acylneuraminate cytidylyltransferase</fullName>
        <ecNumber evidence="1">2.7.7.43</ecNumber>
    </submittedName>
</protein>
<accession>F2K155</accession>
<dbReference type="InterPro" id="IPR029044">
    <property type="entry name" value="Nucleotide-diphossugar_trans"/>
</dbReference>
<dbReference type="EMBL" id="CP002583">
    <property type="protein sequence ID" value="ADZ89905.1"/>
    <property type="molecule type" value="Genomic_DNA"/>
</dbReference>
<keyword evidence="1" id="KW-0808">Transferase</keyword>
<proteinExistence type="predicted"/>
<dbReference type="OrthoDB" id="9805604at2"/>
<dbReference type="PANTHER" id="PTHR21485">
    <property type="entry name" value="HAD SUPERFAMILY MEMBERS CMAS AND KDSC"/>
    <property type="match status" value="1"/>
</dbReference>
<dbReference type="Pfam" id="PF02348">
    <property type="entry name" value="CTP_transf_3"/>
    <property type="match status" value="1"/>
</dbReference>
<dbReference type="EC" id="2.7.7.43" evidence="1"/>
<dbReference type="PANTHER" id="PTHR21485:SF3">
    <property type="entry name" value="N-ACYLNEURAMINATE CYTIDYLYLTRANSFERASE"/>
    <property type="match status" value="1"/>
</dbReference>
<keyword evidence="1" id="KW-0548">Nucleotidyltransferase</keyword>